<evidence type="ECO:0000313" key="6">
    <source>
        <dbReference type="Proteomes" id="UP000032749"/>
    </source>
</evidence>
<evidence type="ECO:0000259" key="4">
    <source>
        <dbReference type="Pfam" id="PF25917"/>
    </source>
</evidence>
<feature type="chain" id="PRO_5004383963" evidence="2">
    <location>
        <begin position="25"/>
        <end position="356"/>
    </location>
</feature>
<dbReference type="AlphaFoldDB" id="R4YTR0"/>
<dbReference type="GO" id="GO:0015562">
    <property type="term" value="F:efflux transmembrane transporter activity"/>
    <property type="evidence" value="ECO:0007669"/>
    <property type="project" value="TreeGrafter"/>
</dbReference>
<dbReference type="OrthoDB" id="5730196at2"/>
<dbReference type="Gene3D" id="2.40.50.100">
    <property type="match status" value="1"/>
</dbReference>
<organism evidence="5 6">
    <name type="scientific">Oleispira antarctica RB-8</name>
    <dbReference type="NCBI Taxonomy" id="698738"/>
    <lineage>
        <taxon>Bacteria</taxon>
        <taxon>Pseudomonadati</taxon>
        <taxon>Pseudomonadota</taxon>
        <taxon>Gammaproteobacteria</taxon>
        <taxon>Oceanospirillales</taxon>
        <taxon>Oceanospirillaceae</taxon>
        <taxon>Oleispira</taxon>
    </lineage>
</organism>
<dbReference type="EMBL" id="FO203512">
    <property type="protein sequence ID" value="CCK77243.1"/>
    <property type="molecule type" value="Genomic_DNA"/>
</dbReference>
<protein>
    <submittedName>
        <fullName evidence="5">Putative AcrA/AcrE family protein</fullName>
    </submittedName>
</protein>
<reference evidence="5 6" key="1">
    <citation type="journal article" date="2013" name="Nat. Commun.">
        <title>Genome sequence and functional genomic analysis of the oil-degrading bacterium Oleispira antarctica.</title>
        <authorList>
            <person name="Kube M."/>
            <person name="Chernikova T.N."/>
            <person name="Al-Ramahi Y."/>
            <person name="Beloqui A."/>
            <person name="Lopez-Cortez N."/>
            <person name="Guazzaroni M.E."/>
            <person name="Heipieper H.J."/>
            <person name="Klages S."/>
            <person name="Kotsyurbenko O.R."/>
            <person name="Langer I."/>
            <person name="Nechitaylo T.Y."/>
            <person name="Lunsdorf H."/>
            <person name="Fernandez M."/>
            <person name="Juarez S."/>
            <person name="Ciordia S."/>
            <person name="Singer A."/>
            <person name="Kagan O."/>
            <person name="Egorova O."/>
            <person name="Petit P.A."/>
            <person name="Stogios P."/>
            <person name="Kim Y."/>
            <person name="Tchigvintsev A."/>
            <person name="Flick R."/>
            <person name="Denaro R."/>
            <person name="Genovese M."/>
            <person name="Albar J.P."/>
            <person name="Reva O.N."/>
            <person name="Martinez-Gomariz M."/>
            <person name="Tran H."/>
            <person name="Ferrer M."/>
            <person name="Savchenko A."/>
            <person name="Yakunin A.F."/>
            <person name="Yakimov M.M."/>
            <person name="Golyshina O.V."/>
            <person name="Reinhardt R."/>
            <person name="Golyshin P.N."/>
        </authorList>
    </citation>
    <scope>NUCLEOTIDE SEQUENCE [LARGE SCALE GENOMIC DNA]</scope>
</reference>
<evidence type="ECO:0000313" key="5">
    <source>
        <dbReference type="EMBL" id="CCK77243.1"/>
    </source>
</evidence>
<dbReference type="GO" id="GO:1990281">
    <property type="term" value="C:efflux pump complex"/>
    <property type="evidence" value="ECO:0007669"/>
    <property type="project" value="TreeGrafter"/>
</dbReference>
<dbReference type="InterPro" id="IPR058625">
    <property type="entry name" value="MdtA-like_BSH"/>
</dbReference>
<dbReference type="KEGG" id="oai:OLEAN_C30670"/>
<dbReference type="NCBIfam" id="TIGR01730">
    <property type="entry name" value="RND_mfp"/>
    <property type="match status" value="1"/>
</dbReference>
<feature type="signal peptide" evidence="2">
    <location>
        <begin position="1"/>
        <end position="24"/>
    </location>
</feature>
<dbReference type="SUPFAM" id="SSF111369">
    <property type="entry name" value="HlyD-like secretion proteins"/>
    <property type="match status" value="1"/>
</dbReference>
<accession>R4YTR0</accession>
<dbReference type="Pfam" id="PF25917">
    <property type="entry name" value="BSH_RND"/>
    <property type="match status" value="1"/>
</dbReference>
<dbReference type="PANTHER" id="PTHR30469">
    <property type="entry name" value="MULTIDRUG RESISTANCE PROTEIN MDTA"/>
    <property type="match status" value="1"/>
</dbReference>
<keyword evidence="6" id="KW-1185">Reference proteome</keyword>
<dbReference type="Pfam" id="PF25876">
    <property type="entry name" value="HH_MFP_RND"/>
    <property type="match status" value="1"/>
</dbReference>
<dbReference type="Proteomes" id="UP000032749">
    <property type="component" value="Chromosome"/>
</dbReference>
<evidence type="ECO:0000256" key="1">
    <source>
        <dbReference type="ARBA" id="ARBA00009477"/>
    </source>
</evidence>
<name>R4YTR0_OLEAN</name>
<dbReference type="HOGENOM" id="CLU_018816_1_4_6"/>
<gene>
    <name evidence="5" type="ORF">OLEAN_C30670</name>
</gene>
<dbReference type="Gene3D" id="2.40.420.20">
    <property type="match status" value="1"/>
</dbReference>
<dbReference type="Gene3D" id="2.40.30.170">
    <property type="match status" value="1"/>
</dbReference>
<feature type="domain" description="Multidrug resistance protein MdtA-like alpha-helical hairpin" evidence="3">
    <location>
        <begin position="96"/>
        <end position="165"/>
    </location>
</feature>
<dbReference type="STRING" id="698738.OLEAN_C30670"/>
<proteinExistence type="inferred from homology"/>
<sequence>MLANTLPLIIAAMVFSLTSLTANSESAPSQPDTLTTQVQSIPHYVTLEAKLEAIKQSTVSAQTQGIVEMVNFDINDKVEAGQVLILINSSQQRASLSQAKAALAQAQALNTDAQTILKRNHSLLTKRTLSQGEFDSSLARANSAEASVLAAEAMVKQAKEQVSYTRITAPYSGIVRQRFVQMGELVNPGQPVMTGFALKPLRAVVDIPQKLATKLSTQAKLDNNLIHIIANGKHYPASQFTLFPYADSRYSSIRARIDLADSDDTQGLIPGAWVQVQLPSGQQHGIYLPASAILQQGEVASVLVMQNQDYKLRYVRLGQTQQDGRIRIMSGLEAGEQVAIDVLAAAMSAAVNKEAL</sequence>
<dbReference type="Gene3D" id="1.10.287.470">
    <property type="entry name" value="Helix hairpin bin"/>
    <property type="match status" value="1"/>
</dbReference>
<keyword evidence="2" id="KW-0732">Signal</keyword>
<dbReference type="InterPro" id="IPR058624">
    <property type="entry name" value="MdtA-like_HH"/>
</dbReference>
<evidence type="ECO:0000256" key="2">
    <source>
        <dbReference type="SAM" id="SignalP"/>
    </source>
</evidence>
<comment type="similarity">
    <text evidence="1">Belongs to the membrane fusion protein (MFP) (TC 8.A.1) family.</text>
</comment>
<evidence type="ECO:0000259" key="3">
    <source>
        <dbReference type="Pfam" id="PF25876"/>
    </source>
</evidence>
<dbReference type="InterPro" id="IPR006143">
    <property type="entry name" value="RND_pump_MFP"/>
</dbReference>
<dbReference type="PANTHER" id="PTHR30469:SF18">
    <property type="entry name" value="RESISTANCE-NODULATION-CELL DIVISION (RND) EFFLUX MEMBRANE FUSION PROTEIN-RELATED"/>
    <property type="match status" value="1"/>
</dbReference>
<feature type="domain" description="Multidrug resistance protein MdtA-like barrel-sandwich hybrid" evidence="4">
    <location>
        <begin position="56"/>
        <end position="191"/>
    </location>
</feature>